<dbReference type="AlphaFoldDB" id="A0A5C5RYG8"/>
<name>A0A5C5RYG8_9ACTN</name>
<dbReference type="Proteomes" id="UP000319375">
    <property type="component" value="Unassembled WGS sequence"/>
</dbReference>
<dbReference type="RefSeq" id="WP_146488570.1">
    <property type="nucleotide sequence ID" value="NZ_VIGX01000015.1"/>
</dbReference>
<proteinExistence type="predicted"/>
<feature type="domain" description="Phage capsid-like C-terminal" evidence="1">
    <location>
        <begin position="7"/>
        <end position="307"/>
    </location>
</feature>
<keyword evidence="3" id="KW-1185">Reference proteome</keyword>
<comment type="caution">
    <text evidence="2">The sequence shown here is derived from an EMBL/GenBank/DDBJ whole genome shotgun (WGS) entry which is preliminary data.</text>
</comment>
<evidence type="ECO:0000259" key="1">
    <source>
        <dbReference type="Pfam" id="PF05065"/>
    </source>
</evidence>
<dbReference type="OrthoDB" id="3194758at2"/>
<evidence type="ECO:0000313" key="3">
    <source>
        <dbReference type="Proteomes" id="UP000319375"/>
    </source>
</evidence>
<evidence type="ECO:0000313" key="2">
    <source>
        <dbReference type="EMBL" id="TWS27255.1"/>
    </source>
</evidence>
<reference evidence="2 3" key="1">
    <citation type="submission" date="2019-06" db="EMBL/GenBank/DDBJ databases">
        <title>Tsukamurella conjunctivitidis sp. nov., Tsukamurella assacharolytica sp. nov. and Tsukamurella sputae sp. nov. isolated from patients with conjunctivitis, bacteraemia (lymphoma) and respiratory infection (sputum) in Hong Kong.</title>
        <authorList>
            <person name="Teng J.L.L."/>
            <person name="Lee H.H."/>
            <person name="Fong J.Y.H."/>
            <person name="Fok K.M.N."/>
            <person name="Lau S.K.P."/>
            <person name="Woo P.C.Y."/>
        </authorList>
    </citation>
    <scope>NUCLEOTIDE SEQUENCE [LARGE SCALE GENOMIC DNA]</scope>
    <source>
        <strain evidence="2 3">HKU72</strain>
    </source>
</reference>
<dbReference type="SUPFAM" id="SSF56563">
    <property type="entry name" value="Major capsid protein gp5"/>
    <property type="match status" value="1"/>
</dbReference>
<dbReference type="EMBL" id="VIGX01000015">
    <property type="protein sequence ID" value="TWS27255.1"/>
    <property type="molecule type" value="Genomic_DNA"/>
</dbReference>
<protein>
    <submittedName>
        <fullName evidence="2">Phage major capsid protein</fullName>
    </submittedName>
</protein>
<organism evidence="2 3">
    <name type="scientific">Tsukamurella conjunctivitidis</name>
    <dbReference type="NCBI Taxonomy" id="2592068"/>
    <lineage>
        <taxon>Bacteria</taxon>
        <taxon>Bacillati</taxon>
        <taxon>Actinomycetota</taxon>
        <taxon>Actinomycetes</taxon>
        <taxon>Mycobacteriales</taxon>
        <taxon>Tsukamurellaceae</taxon>
        <taxon>Tsukamurella</taxon>
    </lineage>
</organism>
<dbReference type="Pfam" id="PF05065">
    <property type="entry name" value="Phage_capsid"/>
    <property type="match status" value="1"/>
</dbReference>
<dbReference type="InterPro" id="IPR054612">
    <property type="entry name" value="Phage_capsid-like_C"/>
</dbReference>
<accession>A0A5C5RYG8</accession>
<sequence length="313" mass="32996">MAVLNTGSFQLPRHLVSGVWQKAQGQSVLARLSAAEPQEFGEQQYMTLTAPPRGEVVGESQEKSESTAQFAPVTSLVRKVQVTQRFSQEVKWADESRQLGVLQTMADLSGVALGRALDLIGIHGINPLTGAALAGTPPKILDSTNVVELTTATLALPDQAIEAAVGLVLDDSIAPNGLALDNSYAFKLATQRHPQSGQRLYPELGFGSNFDAFMGLGAAVSDTVRGGPEAVTASTGAYRTTNPNIKAIAGDFTAFRWGVQASIPLTLIEYGDPDGSGDLQRKNEIAIRSEVVYGVGILSTDAFAVVKDAVANT</sequence>
<gene>
    <name evidence="2" type="ORF">FK530_19095</name>
</gene>